<reference evidence="2 3" key="1">
    <citation type="submission" date="2020-01" db="EMBL/GenBank/DDBJ databases">
        <title>Ponticoccus aerotolerans gen. nov., sp. nov., an anaerobic bacterium and proposal of Ponticoccusceae fam. nov., Ponticoccusles ord. nov. and Ponticoccuse classis nov. in the phylum Kiritimatiellaeota.</title>
        <authorList>
            <person name="Zhou L.Y."/>
            <person name="Du Z.J."/>
        </authorList>
    </citation>
    <scope>NUCLEOTIDE SEQUENCE [LARGE SCALE GENOMIC DNA]</scope>
    <source>
        <strain evidence="2 3">S-5007</strain>
    </source>
</reference>
<evidence type="ECO:0000313" key="2">
    <source>
        <dbReference type="EMBL" id="QHI69065.1"/>
    </source>
</evidence>
<dbReference type="KEGG" id="taer:GT409_06270"/>
<accession>A0A6P1MD90</accession>
<feature type="region of interest" description="Disordered" evidence="1">
    <location>
        <begin position="17"/>
        <end position="38"/>
    </location>
</feature>
<keyword evidence="3" id="KW-1185">Reference proteome</keyword>
<dbReference type="EMBL" id="CP047593">
    <property type="protein sequence ID" value="QHI69065.1"/>
    <property type="molecule type" value="Genomic_DNA"/>
</dbReference>
<protein>
    <submittedName>
        <fullName evidence="2">Uncharacterized protein</fullName>
    </submittedName>
</protein>
<evidence type="ECO:0000313" key="3">
    <source>
        <dbReference type="Proteomes" id="UP000464954"/>
    </source>
</evidence>
<dbReference type="AlphaFoldDB" id="A0A6P1MD90"/>
<evidence type="ECO:0000256" key="1">
    <source>
        <dbReference type="SAM" id="MobiDB-lite"/>
    </source>
</evidence>
<organism evidence="2 3">
    <name type="scientific">Tichowtungia aerotolerans</name>
    <dbReference type="NCBI Taxonomy" id="2697043"/>
    <lineage>
        <taxon>Bacteria</taxon>
        <taxon>Pseudomonadati</taxon>
        <taxon>Kiritimatiellota</taxon>
        <taxon>Tichowtungiia</taxon>
        <taxon>Tichowtungiales</taxon>
        <taxon>Tichowtungiaceae</taxon>
        <taxon>Tichowtungia</taxon>
    </lineage>
</organism>
<gene>
    <name evidence="2" type="ORF">GT409_06270</name>
</gene>
<sequence>MYTVEVATAASGYLLRESPDDPNAISDPESPYGNPKQVQVTDNSTTTIGFYYDPVITVSATVRDAWTMERLEGAAIEFIVQASTNSISVCKYPWTASYASNWTSQINGAFPANTILYLEDRYDLKISMAGYQTFISNSIITNASAGDTFDLGDIFMVPVDINTNLVDDLWEIIYFGTYVSATADPDCDGVCNRDEYLAGTDPTGSASVLHLSQTVSNDTLTLTWNTEPGRSYRVTGTTDLSTGTWVQVGGTWEATNGQSCMSWTETNMHLSWQSSYCVEVVPCYWTGTNQVLIRTNDWPAGGSGGGTNSWPGLPPLP</sequence>
<name>A0A6P1MD90_9BACT</name>
<dbReference type="RefSeq" id="WP_160628025.1">
    <property type="nucleotide sequence ID" value="NZ_CP047593.1"/>
</dbReference>
<dbReference type="Proteomes" id="UP000464954">
    <property type="component" value="Chromosome"/>
</dbReference>
<proteinExistence type="predicted"/>